<protein>
    <recommendedName>
        <fullName evidence="3">Inositol monophosphatase</fullName>
    </recommendedName>
</protein>
<dbReference type="EMBL" id="MNZM01000048">
    <property type="protein sequence ID" value="OIP84674.1"/>
    <property type="molecule type" value="Genomic_DNA"/>
</dbReference>
<dbReference type="Proteomes" id="UP000183758">
    <property type="component" value="Unassembled WGS sequence"/>
</dbReference>
<dbReference type="SUPFAM" id="SSF56655">
    <property type="entry name" value="Carbohydrate phosphatase"/>
    <property type="match status" value="1"/>
</dbReference>
<gene>
    <name evidence="1" type="ORF">AUK04_02095</name>
</gene>
<evidence type="ECO:0000313" key="1">
    <source>
        <dbReference type="EMBL" id="OIP84674.1"/>
    </source>
</evidence>
<organism evidence="1 2">
    <name type="scientific">Candidatus Roizmanbacteria bacterium CG2_30_33_16</name>
    <dbReference type="NCBI Taxonomy" id="1805340"/>
    <lineage>
        <taxon>Bacteria</taxon>
        <taxon>Candidatus Roizmaniibacteriota</taxon>
    </lineage>
</organism>
<dbReference type="Gene3D" id="3.30.540.10">
    <property type="entry name" value="Fructose-1,6-Bisphosphatase, subunit A, domain 1"/>
    <property type="match status" value="1"/>
</dbReference>
<comment type="caution">
    <text evidence="1">The sequence shown here is derived from an EMBL/GenBank/DDBJ whole genome shotgun (WGS) entry which is preliminary data.</text>
</comment>
<reference evidence="1 2" key="1">
    <citation type="journal article" date="2016" name="Environ. Microbiol.">
        <title>Genomic resolution of a cold subsurface aquifer community provides metabolic insights for novel microbes adapted to high CO concentrations.</title>
        <authorList>
            <person name="Probst A.J."/>
            <person name="Castelle C.J."/>
            <person name="Singh A."/>
            <person name="Brown C.T."/>
            <person name="Anantharaman K."/>
            <person name="Sharon I."/>
            <person name="Hug L.A."/>
            <person name="Burstein D."/>
            <person name="Emerson J.B."/>
            <person name="Thomas B.C."/>
            <person name="Banfield J.F."/>
        </authorList>
    </citation>
    <scope>NUCLEOTIDE SEQUENCE [LARGE SCALE GENOMIC DNA]</scope>
    <source>
        <strain evidence="1">CG2_30_33_16</strain>
    </source>
</reference>
<sequence>MELPLAQYIRNMLLLGRKIITTTPLLVKEVGTINAKGDKTIGMDVKMEQALIDYIKQNNLPFNIFSEEIGTIKFHSNPTHTIVFDPLDGSTNYKLGKNLLPYGLLIACYQGLNPQLKNVVASGAIEYTTNLGWIYDGKTTKTLKGGAVKLNKKWDIGQSTPVYFDLYYKKAYDAFAPLAQKIHIRWTGSNIGSLTYTMAQISTVMGAYQMRPEEIGTMVSLIKGAGGIAVNLKGQDLGEEYFSAEKTYRILAGNKEVVKFILNKLN</sequence>
<proteinExistence type="predicted"/>
<accession>A0A1J5HS99</accession>
<dbReference type="AlphaFoldDB" id="A0A1J5HS99"/>
<dbReference type="Gene3D" id="3.40.190.80">
    <property type="match status" value="1"/>
</dbReference>
<name>A0A1J5HS99_9BACT</name>
<evidence type="ECO:0000313" key="2">
    <source>
        <dbReference type="Proteomes" id="UP000183758"/>
    </source>
</evidence>
<evidence type="ECO:0008006" key="3">
    <source>
        <dbReference type="Google" id="ProtNLM"/>
    </source>
</evidence>